<feature type="region of interest" description="Disordered" evidence="1">
    <location>
        <begin position="2547"/>
        <end position="2729"/>
    </location>
</feature>
<feature type="compositionally biased region" description="Basic and acidic residues" evidence="1">
    <location>
        <begin position="2686"/>
        <end position="2707"/>
    </location>
</feature>
<dbReference type="SUPFAM" id="SSF63748">
    <property type="entry name" value="Tudor/PWWP/MBT"/>
    <property type="match status" value="12"/>
</dbReference>
<dbReference type="Gene3D" id="2.40.50.90">
    <property type="match status" value="12"/>
</dbReference>
<sequence>MYSQRPNGVPGMTARTKGQSLLAPFKNQDLVLGSLTKVYITHISNPEKFHVQLDSSTDTLAKLVDHIHGVYNGIGPNDHVLKCYSVGQACIAMFDEDYSWYRAKIIGMSGDKLIEVLFVDYGNTELVAPQKVKAITPDLLNLPAQSVICALSGVAPSQGFWPPEHIAQFEDIALSQSFTACFKSKRKEDQMYLVKLISDSGEMINETFGVKTNSVCLEEEVSFSKRQIQIDNSGDKVQVTVSKPQNGVTAMGDMSSTHTPAGISTVKLRKGESLDVSVIYAESPSRFFCQAMKLDADLNVITQKLLQYDKVPENVNVLRNPMIGTLCAAKFKGDDVWYRARITEIRGTSAHVFFVDFGNSEDVDFSELRALTPDLQNLPFYALECMLENVRPSDKVWSDQCREEFELLVYDKEIEMKILDIEDQLNIVTLTDSVEGSDIGQKLISARHATSSHASQVVVPYSKLQIPIPSKSQIFVSWTENPEHFWIQLSDNQDILDNLTENLQNYCETDGLRASNVKPGEAVLAKFTEDEAWYRGVIQSLTGSKATVLFVDYGNTDSLSTTNLLKVSPEYLKTPSLALLCKFKNIQPTQNVSSWIEDAKTILDDFTVDGALAKFLDKDGDQFVVELFVGQENVEDHLIKAGVASRKSGQGPAPSSSGFPNSVGLAPKQLEKTYVSHVDSVHQFWCQLSKHTTSLDEIMEKMEAFYSQGEGQPMTPVAGSACAAKYSADDAWYRAEVLKFDGSNVEVFFVDYGNCDTVSPSNVCKLGPEFLNLPKQAMQCRLAIDNADGSLTEKLQNIVEEKELVLKVQAVSGSIHKVDLLEDSQSVSTMLLSAAKLPRQPVLPPPRVQFKPINVKIGKPVTAYASCIVSPGKLYLQMAGTDDQLSDISQNLKAYCSTCDVAPEIQEGDGCAGLFAEDSEWYRAKVMTIRGSEVKVLFVDYGNAEFLQKEGLRPLPSEVVDIPPFGIECSLDDLAPVDGSDWTAESTEFLETLILDQELNCGFVSSAAVIITVNGEDIGDKLVNAGHAKRISAPPMPKEYEFPSKPDGEVKGYITHIDPDGVFYVQLSSTEREIVKLAELMQREGKTASKLSPKVSVEKGLTCISKFKVDKNWYRVRVESADGSKVTVRFVDYGNCEEERSDDLKQLTLEMMKAPVQAFPCKIKNLTDWNQDFQDRLNEMTEELTFTFASGSQPFDVEVKTKRGKDVANLIMNPPRPRVFAKQIKPIDDVQAYISHVEKDNSFYIQFSDHTETINEMSTTLAEFPVEEVPERLTSKYACAAMFSEDQAWYRAIVTKLGPKVHVHFVDFGNGDDLPVDKLKELPEDILDVPPYAFHCKIDGVQTWSQAAKDLFDSYTEKEMTVKFLSDSTPFLVQLICEDHNLSRILNRAEVTSYLKPVINNQLMQGAVCHTESNGKFYLHLQKNDEVLDILGAELQDYFSSEQSEVAYDLQKGQPCVAKFSEDESWYRAVVEEITKEKVHVRFVDFGNAEEANPSDVKFMENQFLKHPPLAYECQLNNAGKWTEKKQQKFTEMTEGKDLNIQFVTNIPPYMVNVTRSLADVLQEEADESVAEETEEKADTTDAGALLDFPPQSPFNEPGFICHIESDGTFYVHLESEENRLTNLSEKLQDHYSKSSEPLDELTAGKICAAKFTEDDMWYRAKVEKIKGDEVKVRFADYGNVDTVTTDRVKKLRAEDISHPPLAYKCNLRGLENWTEEVNKEFQNLTDDQTLIIKFFQADGGFSIELVNENGDDIFTMVHSKTGKQDSDSNSNQDAEGSENKERKSEIDLQEREKTAEQNAEVDVTTQGTDQQDSGLVESLPETESSTREQTEGQGVEEIILKTEAEIVESSEIPEPTSVVFIQNKLKEGSRLSVTVSHSIHPNDFYIQPETSVALLEKLTTEMYDYYNGLAEGEELVATPVVHEPVAVLYSEDESWYRARVEAVADDKCDVFYVDHGNLESVSIASLRRLCPKFVELPIQAVECSLAGVQPIKYSWTDDAIEQFAELTQDKELVADVIKVGESGNCLVHLLNQGLSISQDLINKHHGVSADTPVSISKKIKRVFSDSQSPAKRIKMNELTDSILEFEEGKRLKCISSQLHKQESIHAIVSYTESPSKFWCQFTFATDALASGMEQLQTAYSSRENIPFDEDLSIDDIAVIQASDGKFYRAAIQNIQEENLRVRLVDYGRLEDVPKDKVFILKDEFYKFPSQAARCCLHNMVSPGNTWQQNSCDRFAELVKDKKLIMFVKRVLVNCLAVELFDGETSIRETMVTESLAKYDDSVESSDEEEFDHFGVTVPEIQIFDESASESRKDYKDLEEDTEYELIIDVETFDPTMFSATVQYDEKTQKVMDGIEALMEKRDTQKKEDESWRFSVGDPCLAFTSDGWSRARIVEINEDKVKVYLVDVGNNEELTVSAIAEIPVQYVAIPPQLIICRIGEILPVTGDTWSEEAVQYMKDYLKEKTISAYILSKGDDEVYSVSLVDSSDIDSSLLNKLLVETGLARVIPNSQLEIQLQMESDLNDTDKMGELEASFQDVSFLRENSLDEDLMDEKPKEDNEQTEAILDNTTANSVEAEGQDKTEADSQNEDMGGETEADNQSEAKKDETEAKTESDEDENEAAESEQEVKIEASQNTASESEALLSESDVKNSDNPSDKAEADASKTQKEADDNKEATDVENEVTEDDKNASGDINEDIKETDDKSSDNDSNELKLPGANGENSDPENES</sequence>
<feature type="domain" description="Tudor" evidence="2">
    <location>
        <begin position="1096"/>
        <end position="1154"/>
    </location>
</feature>
<gene>
    <name evidence="3" type="ORF">LOTGIDRAFT_157854</name>
</gene>
<dbReference type="InterPro" id="IPR002999">
    <property type="entry name" value="Tudor"/>
</dbReference>
<dbReference type="Gene3D" id="2.30.30.140">
    <property type="match status" value="12"/>
</dbReference>
<organism evidence="3 4">
    <name type="scientific">Lottia gigantea</name>
    <name type="common">Giant owl limpet</name>
    <dbReference type="NCBI Taxonomy" id="225164"/>
    <lineage>
        <taxon>Eukaryota</taxon>
        <taxon>Metazoa</taxon>
        <taxon>Spiralia</taxon>
        <taxon>Lophotrochozoa</taxon>
        <taxon>Mollusca</taxon>
        <taxon>Gastropoda</taxon>
        <taxon>Patellogastropoda</taxon>
        <taxon>Lottioidea</taxon>
        <taxon>Lottiidae</taxon>
        <taxon>Lottia</taxon>
    </lineage>
</organism>
<accession>V4ATG3</accession>
<evidence type="ECO:0000256" key="1">
    <source>
        <dbReference type="SAM" id="MobiDB-lite"/>
    </source>
</evidence>
<feature type="domain" description="Tudor" evidence="2">
    <location>
        <begin position="904"/>
        <end position="962"/>
    </location>
</feature>
<dbReference type="STRING" id="225164.V4ATG3"/>
<name>V4ATG3_LOTGI</name>
<feature type="compositionally biased region" description="Polar residues" evidence="1">
    <location>
        <begin position="1804"/>
        <end position="1814"/>
    </location>
</feature>
<feature type="compositionally biased region" description="Low complexity" evidence="1">
    <location>
        <begin position="2637"/>
        <end position="2646"/>
    </location>
</feature>
<feature type="domain" description="Tudor" evidence="2">
    <location>
        <begin position="1449"/>
        <end position="1507"/>
    </location>
</feature>
<feature type="compositionally biased region" description="Basic and acidic residues" evidence="1">
    <location>
        <begin position="2647"/>
        <end position="2677"/>
    </location>
</feature>
<feature type="domain" description="Tudor" evidence="2">
    <location>
        <begin position="715"/>
        <end position="773"/>
    </location>
</feature>
<feature type="domain" description="Tudor" evidence="2">
    <location>
        <begin position="1919"/>
        <end position="1977"/>
    </location>
</feature>
<feature type="compositionally biased region" description="Acidic residues" evidence="1">
    <location>
        <begin position="2614"/>
        <end position="2625"/>
    </location>
</feature>
<proteinExistence type="predicted"/>
<dbReference type="SMR" id="V4ATG3"/>
<feature type="compositionally biased region" description="Basic and acidic residues" evidence="1">
    <location>
        <begin position="1778"/>
        <end position="1796"/>
    </location>
</feature>
<dbReference type="HOGENOM" id="CLU_227175_0_0_1"/>
<feature type="compositionally biased region" description="Basic and acidic residues" evidence="1">
    <location>
        <begin position="2601"/>
        <end position="2613"/>
    </location>
</feature>
<feature type="domain" description="Tudor" evidence="2">
    <location>
        <begin position="2373"/>
        <end position="2429"/>
    </location>
</feature>
<dbReference type="InterPro" id="IPR050621">
    <property type="entry name" value="Tudor_domain_containing"/>
</dbReference>
<dbReference type="RefSeq" id="XP_009048697.1">
    <property type="nucleotide sequence ID" value="XM_009050449.1"/>
</dbReference>
<keyword evidence="4" id="KW-1185">Reference proteome</keyword>
<evidence type="ECO:0000313" key="4">
    <source>
        <dbReference type="Proteomes" id="UP000030746"/>
    </source>
</evidence>
<feature type="compositionally biased region" description="Acidic residues" evidence="1">
    <location>
        <begin position="2586"/>
        <end position="2599"/>
    </location>
</feature>
<protein>
    <recommendedName>
        <fullName evidence="2">Tudor domain-containing protein</fullName>
    </recommendedName>
</protein>
<dbReference type="PANTHER" id="PTHR22948:SF29">
    <property type="entry name" value="FI02030P-RELATED"/>
    <property type="match status" value="1"/>
</dbReference>
<dbReference type="EMBL" id="KB200701">
    <property type="protein sequence ID" value="ESP00578.1"/>
    <property type="molecule type" value="Genomic_DNA"/>
</dbReference>
<feature type="region of interest" description="Disordered" evidence="1">
    <location>
        <begin position="1761"/>
        <end position="1837"/>
    </location>
</feature>
<dbReference type="SMART" id="SM00333">
    <property type="entry name" value="TUDOR"/>
    <property type="match status" value="12"/>
</dbReference>
<reference evidence="3 4" key="1">
    <citation type="journal article" date="2013" name="Nature">
        <title>Insights into bilaterian evolution from three spiralian genomes.</title>
        <authorList>
            <person name="Simakov O."/>
            <person name="Marletaz F."/>
            <person name="Cho S.J."/>
            <person name="Edsinger-Gonzales E."/>
            <person name="Havlak P."/>
            <person name="Hellsten U."/>
            <person name="Kuo D.H."/>
            <person name="Larsson T."/>
            <person name="Lv J."/>
            <person name="Arendt D."/>
            <person name="Savage R."/>
            <person name="Osoegawa K."/>
            <person name="de Jong P."/>
            <person name="Grimwood J."/>
            <person name="Chapman J.A."/>
            <person name="Shapiro H."/>
            <person name="Aerts A."/>
            <person name="Otillar R.P."/>
            <person name="Terry A.Y."/>
            <person name="Boore J.L."/>
            <person name="Grigoriev I.V."/>
            <person name="Lindberg D.R."/>
            <person name="Seaver E.C."/>
            <person name="Weisblat D.A."/>
            <person name="Putnam N.H."/>
            <person name="Rokhsar D.S."/>
        </authorList>
    </citation>
    <scope>NUCLEOTIDE SEQUENCE [LARGE SCALE GENOMIC DNA]</scope>
</reference>
<dbReference type="GeneID" id="20237524"/>
<dbReference type="PANTHER" id="PTHR22948">
    <property type="entry name" value="TUDOR DOMAIN CONTAINING PROTEIN"/>
    <property type="match status" value="1"/>
</dbReference>
<evidence type="ECO:0000313" key="3">
    <source>
        <dbReference type="EMBL" id="ESP00578.1"/>
    </source>
</evidence>
<dbReference type="KEGG" id="lgi:LOTGIDRAFT_157854"/>
<dbReference type="CTD" id="20237524"/>
<feature type="domain" description="Tudor" evidence="2">
    <location>
        <begin position="1641"/>
        <end position="1699"/>
    </location>
</feature>
<dbReference type="PROSITE" id="PS50304">
    <property type="entry name" value="TUDOR"/>
    <property type="match status" value="12"/>
</dbReference>
<feature type="domain" description="Tudor" evidence="2">
    <location>
        <begin position="2151"/>
        <end position="2208"/>
    </location>
</feature>
<feature type="domain" description="Tudor" evidence="2">
    <location>
        <begin position="1272"/>
        <end position="1329"/>
    </location>
</feature>
<evidence type="ECO:0000259" key="2">
    <source>
        <dbReference type="PROSITE" id="PS50304"/>
    </source>
</evidence>
<dbReference type="OrthoDB" id="341421at2759"/>
<feature type="domain" description="Tudor" evidence="2">
    <location>
        <begin position="83"/>
        <end position="142"/>
    </location>
</feature>
<dbReference type="OMA" id="NMSFECL"/>
<feature type="domain" description="Tudor" evidence="2">
    <location>
        <begin position="516"/>
        <end position="574"/>
    </location>
</feature>
<dbReference type="Pfam" id="PF00567">
    <property type="entry name" value="TUDOR"/>
    <property type="match status" value="12"/>
</dbReference>
<dbReference type="FunFam" id="2.30.30.140:FF:000018">
    <property type="entry name" value="Serine/threonine-protein kinase 31"/>
    <property type="match status" value="8"/>
</dbReference>
<dbReference type="InterPro" id="IPR035437">
    <property type="entry name" value="SNase_OB-fold_sf"/>
</dbReference>
<feature type="domain" description="Tudor" evidence="2">
    <location>
        <begin position="320"/>
        <end position="378"/>
    </location>
</feature>
<dbReference type="Proteomes" id="UP000030746">
    <property type="component" value="Unassembled WGS sequence"/>
</dbReference>